<evidence type="ECO:0000256" key="1">
    <source>
        <dbReference type="ARBA" id="ARBA00022612"/>
    </source>
</evidence>
<protein>
    <recommendedName>
        <fullName evidence="4">Prohead serine protease domain-containing protein</fullName>
    </recommendedName>
</protein>
<dbReference type="NCBIfam" id="TIGR01543">
    <property type="entry name" value="proheadase_HK97"/>
    <property type="match status" value="1"/>
</dbReference>
<name>A0A239PIE1_9PROT</name>
<evidence type="ECO:0000256" key="3">
    <source>
        <dbReference type="ARBA" id="ARBA00022801"/>
    </source>
</evidence>
<accession>A0A239PIE1</accession>
<organism evidence="5 6">
    <name type="scientific">Amphiplicatus metriothermophilus</name>
    <dbReference type="NCBI Taxonomy" id="1519374"/>
    <lineage>
        <taxon>Bacteria</taxon>
        <taxon>Pseudomonadati</taxon>
        <taxon>Pseudomonadota</taxon>
        <taxon>Alphaproteobacteria</taxon>
        <taxon>Parvularculales</taxon>
        <taxon>Parvularculaceae</taxon>
        <taxon>Amphiplicatus</taxon>
    </lineage>
</organism>
<dbReference type="RefSeq" id="WP_234993289.1">
    <property type="nucleotide sequence ID" value="NZ_FZQA01000001.1"/>
</dbReference>
<dbReference type="EMBL" id="FZQA01000001">
    <property type="protein sequence ID" value="SNT67581.1"/>
    <property type="molecule type" value="Genomic_DNA"/>
</dbReference>
<keyword evidence="3" id="KW-0378">Hydrolase</keyword>
<feature type="domain" description="Prohead serine protease" evidence="4">
    <location>
        <begin position="8"/>
        <end position="133"/>
    </location>
</feature>
<evidence type="ECO:0000256" key="2">
    <source>
        <dbReference type="ARBA" id="ARBA00022670"/>
    </source>
</evidence>
<evidence type="ECO:0000259" key="4">
    <source>
        <dbReference type="Pfam" id="PF04586"/>
    </source>
</evidence>
<dbReference type="GO" id="GO:0006508">
    <property type="term" value="P:proteolysis"/>
    <property type="evidence" value="ECO:0007669"/>
    <property type="project" value="UniProtKB-KW"/>
</dbReference>
<dbReference type="Pfam" id="PF04586">
    <property type="entry name" value="Peptidase_S78"/>
    <property type="match status" value="1"/>
</dbReference>
<keyword evidence="2" id="KW-0645">Protease</keyword>
<reference evidence="5 6" key="1">
    <citation type="submission" date="2017-07" db="EMBL/GenBank/DDBJ databases">
        <authorList>
            <person name="Sun Z.S."/>
            <person name="Albrecht U."/>
            <person name="Echele G."/>
            <person name="Lee C.C."/>
        </authorList>
    </citation>
    <scope>NUCLEOTIDE SEQUENCE [LARGE SCALE GENOMIC DNA]</scope>
    <source>
        <strain evidence="5 6">CGMCC 1.12710</strain>
    </source>
</reference>
<proteinExistence type="predicted"/>
<dbReference type="SUPFAM" id="SSF50789">
    <property type="entry name" value="Herpes virus serine proteinase, assemblin"/>
    <property type="match status" value="1"/>
</dbReference>
<dbReference type="GO" id="GO:0008233">
    <property type="term" value="F:peptidase activity"/>
    <property type="evidence" value="ECO:0007669"/>
    <property type="project" value="UniProtKB-KW"/>
</dbReference>
<dbReference type="InterPro" id="IPR006433">
    <property type="entry name" value="Prohead_protease"/>
</dbReference>
<evidence type="ECO:0000313" key="6">
    <source>
        <dbReference type="Proteomes" id="UP000198346"/>
    </source>
</evidence>
<sequence>MSGNLVARIEGYASIFGAPDMNGDVVAPGAFRARRSAPEIRFLYQHAAEIPIGRWLSFTEDARGLYAVGELILGSETAREAYALVAGGGLDGLSIGFQTVRARREKGGRVILEADLWEVSLVTFPMAPGARVTRLGPPEKPAPPADALAESLREATRLFAA</sequence>
<dbReference type="Proteomes" id="UP000198346">
    <property type="component" value="Unassembled WGS sequence"/>
</dbReference>
<gene>
    <name evidence="5" type="ORF">SAMN06297382_0071</name>
</gene>
<dbReference type="AlphaFoldDB" id="A0A239PIE1"/>
<evidence type="ECO:0000313" key="5">
    <source>
        <dbReference type="EMBL" id="SNT67581.1"/>
    </source>
</evidence>
<dbReference type="InterPro" id="IPR054613">
    <property type="entry name" value="Peptidase_S78_dom"/>
</dbReference>
<keyword evidence="6" id="KW-1185">Reference proteome</keyword>
<keyword evidence="1" id="KW-1188">Viral release from host cell</keyword>